<keyword evidence="7" id="KW-1185">Reference proteome</keyword>
<protein>
    <submittedName>
        <fullName evidence="3">Peptidase M22</fullName>
    </submittedName>
    <submittedName>
        <fullName evidence="4">tRNA (Adenosine(37)-N6)-threonylcarbamoyltransferase complex dimerization subunit type 1 TsaB</fullName>
        <ecNumber evidence="4">2.3.1.234</ecNumber>
    </submittedName>
    <submittedName>
        <fullName evidence="2">tRNA threonylcarbamoyladenosine biosynthesis protein TsaB</fullName>
    </submittedName>
</protein>
<dbReference type="EMBL" id="LDQV01000031">
    <property type="protein sequence ID" value="KTR25751.1"/>
    <property type="molecule type" value="Genomic_DNA"/>
</dbReference>
<reference evidence="2 5" key="1">
    <citation type="journal article" date="2015" name="Int. J. Syst. Evol. Microbiol.">
        <title>Exiguobacterium enclense sp. nov., isolated from sediment.</title>
        <authorList>
            <person name="Dastager S.G."/>
            <person name="Mawlankar R."/>
            <person name="Sonalkar V.V."/>
            <person name="Thorat M.N."/>
            <person name="Mual P."/>
            <person name="Verma A."/>
            <person name="Krishnamurthi S."/>
            <person name="Tang S.K."/>
            <person name="Li W.J."/>
        </authorList>
    </citation>
    <scope>NUCLEOTIDE SEQUENCE [LARGE SCALE GENOMIC DNA]</scope>
    <source>
        <strain evidence="2 5">NIO-1109</strain>
    </source>
</reference>
<dbReference type="EC" id="2.3.1.234" evidence="4"/>
<evidence type="ECO:0000313" key="5">
    <source>
        <dbReference type="Proteomes" id="UP000053797"/>
    </source>
</evidence>
<dbReference type="OrthoDB" id="9784166at2"/>
<keyword evidence="4" id="KW-0012">Acyltransferase</keyword>
<keyword evidence="4" id="KW-0808">Transferase</keyword>
<dbReference type="SUPFAM" id="SSF53067">
    <property type="entry name" value="Actin-like ATPase domain"/>
    <property type="match status" value="2"/>
</dbReference>
<dbReference type="GO" id="GO:0005829">
    <property type="term" value="C:cytosol"/>
    <property type="evidence" value="ECO:0007669"/>
    <property type="project" value="TreeGrafter"/>
</dbReference>
<evidence type="ECO:0000313" key="7">
    <source>
        <dbReference type="Proteomes" id="UP001387110"/>
    </source>
</evidence>
<dbReference type="SMR" id="A0A0V8GHQ5"/>
<dbReference type="EMBL" id="LNQL01000001">
    <property type="protein sequence ID" value="KSU49788.1"/>
    <property type="molecule type" value="Genomic_DNA"/>
</dbReference>
<reference evidence="4 7" key="3">
    <citation type="submission" date="2023-12" db="EMBL/GenBank/DDBJ databases">
        <authorList>
            <person name="Easwaran N."/>
            <person name="Lazarus H.P.S."/>
        </authorList>
    </citation>
    <scope>NUCLEOTIDE SEQUENCE [LARGE SCALE GENOMIC DNA]</scope>
    <source>
        <strain evidence="4 7">VIT-2023</strain>
    </source>
</reference>
<dbReference type="RefSeq" id="WP_058264491.1">
    <property type="nucleotide sequence ID" value="NZ_FMYN01000001.1"/>
</dbReference>
<dbReference type="Proteomes" id="UP000053797">
    <property type="component" value="Unassembled WGS sequence"/>
</dbReference>
<organism evidence="2 5">
    <name type="scientific">Exiguobacterium indicum</name>
    <dbReference type="NCBI Taxonomy" id="296995"/>
    <lineage>
        <taxon>Bacteria</taxon>
        <taxon>Bacillati</taxon>
        <taxon>Bacillota</taxon>
        <taxon>Bacilli</taxon>
        <taxon>Bacillales</taxon>
        <taxon>Bacillales Family XII. Incertae Sedis</taxon>
        <taxon>Exiguobacterium</taxon>
    </lineage>
</organism>
<dbReference type="InterPro" id="IPR022496">
    <property type="entry name" value="T6A_TsaB"/>
</dbReference>
<dbReference type="PANTHER" id="PTHR11735:SF11">
    <property type="entry name" value="TRNA THREONYLCARBAMOYLADENOSINE BIOSYNTHESIS PROTEIN TSAB"/>
    <property type="match status" value="1"/>
</dbReference>
<dbReference type="Gene3D" id="3.30.420.40">
    <property type="match status" value="2"/>
</dbReference>
<dbReference type="GO" id="GO:0061711">
    <property type="term" value="F:tRNA N(6)-L-threonylcarbamoyladenine synthase activity"/>
    <property type="evidence" value="ECO:0007669"/>
    <property type="project" value="UniProtKB-EC"/>
</dbReference>
<dbReference type="Proteomes" id="UP000072605">
    <property type="component" value="Unassembled WGS sequence"/>
</dbReference>
<dbReference type="Pfam" id="PF00814">
    <property type="entry name" value="TsaD"/>
    <property type="match status" value="1"/>
</dbReference>
<dbReference type="GO" id="GO:0002949">
    <property type="term" value="P:tRNA threonylcarbamoyladenosine modification"/>
    <property type="evidence" value="ECO:0007669"/>
    <property type="project" value="InterPro"/>
</dbReference>
<dbReference type="InterPro" id="IPR000905">
    <property type="entry name" value="Gcp-like_dom"/>
</dbReference>
<evidence type="ECO:0000313" key="4">
    <source>
        <dbReference type="EMBL" id="MEI4462237.1"/>
    </source>
</evidence>
<dbReference type="Proteomes" id="UP001387110">
    <property type="component" value="Unassembled WGS sequence"/>
</dbReference>
<dbReference type="CDD" id="cd24032">
    <property type="entry name" value="ASKHA_NBD_TsaB"/>
    <property type="match status" value="1"/>
</dbReference>
<evidence type="ECO:0000313" key="3">
    <source>
        <dbReference type="EMBL" id="KTR25751.1"/>
    </source>
</evidence>
<proteinExistence type="predicted"/>
<reference evidence="3 6" key="2">
    <citation type="journal article" date="2016" name="Front. Microbiol.">
        <title>Genomic Resource of Rice Seed Associated Bacteria.</title>
        <authorList>
            <person name="Midha S."/>
            <person name="Bansal K."/>
            <person name="Sharma S."/>
            <person name="Kumar N."/>
            <person name="Patil P.P."/>
            <person name="Chaudhry V."/>
            <person name="Patil P.B."/>
        </authorList>
    </citation>
    <scope>NUCLEOTIDE SEQUENCE [LARGE SCALE GENOMIC DNA]</scope>
    <source>
        <strain evidence="3 6">RSA11</strain>
    </source>
</reference>
<sequence length="217" mass="23384">MKIVAIDTSTKQLSVALSDGKQIVAEASYVTSLNHATKLMPLLERLMVEAKWTPAQLTRIVVADGPGSYTGLRIGATTAKTLAYTLGIELVAISTLELMAASTGHTGRVAAIQDARRGAGFVGVYDAGKRIGEEQHVEIASFVKTLTPDTLVTGDVEAFEEILQPFEKVAPAFRTPRAGVLALLGATRQTVEAHAFEPRYLRLAEAEAKWIEAQRHE</sequence>
<dbReference type="InterPro" id="IPR043129">
    <property type="entry name" value="ATPase_NBD"/>
</dbReference>
<feature type="domain" description="Gcp-like" evidence="1">
    <location>
        <begin position="31"/>
        <end position="149"/>
    </location>
</feature>
<gene>
    <name evidence="4" type="primary">tsaB</name>
    <name evidence="2" type="ORF">AS033_00015</name>
    <name evidence="3" type="ORF">RSA11_13470</name>
    <name evidence="4" type="ORF">SZL87_07290</name>
</gene>
<dbReference type="NCBIfam" id="TIGR03725">
    <property type="entry name" value="T6A_YeaZ"/>
    <property type="match status" value="1"/>
</dbReference>
<evidence type="ECO:0000313" key="2">
    <source>
        <dbReference type="EMBL" id="KSU49788.1"/>
    </source>
</evidence>
<comment type="caution">
    <text evidence="2">The sequence shown here is derived from an EMBL/GenBank/DDBJ whole genome shotgun (WGS) entry which is preliminary data.</text>
</comment>
<dbReference type="EMBL" id="JBAWKY010000001">
    <property type="protein sequence ID" value="MEI4462237.1"/>
    <property type="molecule type" value="Genomic_DNA"/>
</dbReference>
<dbReference type="PANTHER" id="PTHR11735">
    <property type="entry name" value="TRNA N6-ADENOSINE THREONYLCARBAMOYLTRANSFERASE"/>
    <property type="match status" value="1"/>
</dbReference>
<dbReference type="AlphaFoldDB" id="A0A0V8GHQ5"/>
<evidence type="ECO:0000259" key="1">
    <source>
        <dbReference type="Pfam" id="PF00814"/>
    </source>
</evidence>
<dbReference type="GeneID" id="90838549"/>
<accession>A0A0V8GHQ5</accession>
<evidence type="ECO:0000313" key="6">
    <source>
        <dbReference type="Proteomes" id="UP000072605"/>
    </source>
</evidence>
<name>A0A0V8GHQ5_9BACL</name>